<name>A0AAV9VFF6_9PEZI</name>
<feature type="compositionally biased region" description="Low complexity" evidence="10">
    <location>
        <begin position="248"/>
        <end position="269"/>
    </location>
</feature>
<dbReference type="Proteomes" id="UP001375240">
    <property type="component" value="Unassembled WGS sequence"/>
</dbReference>
<feature type="compositionally biased region" description="Low complexity" evidence="10">
    <location>
        <begin position="123"/>
        <end position="136"/>
    </location>
</feature>
<dbReference type="InterPro" id="IPR017441">
    <property type="entry name" value="Protein_kinase_ATP_BS"/>
</dbReference>
<evidence type="ECO:0000256" key="1">
    <source>
        <dbReference type="ARBA" id="ARBA00012513"/>
    </source>
</evidence>
<dbReference type="GO" id="GO:0004674">
    <property type="term" value="F:protein serine/threonine kinase activity"/>
    <property type="evidence" value="ECO:0007669"/>
    <property type="project" value="UniProtKB-KW"/>
</dbReference>
<feature type="domain" description="Protein kinase" evidence="11">
    <location>
        <begin position="351"/>
        <end position="646"/>
    </location>
</feature>
<dbReference type="Pfam" id="PF00069">
    <property type="entry name" value="Pkinase"/>
    <property type="match status" value="1"/>
</dbReference>
<evidence type="ECO:0000313" key="13">
    <source>
        <dbReference type="Proteomes" id="UP001375240"/>
    </source>
</evidence>
<comment type="catalytic activity">
    <reaction evidence="7">
        <text>L-threonyl-[protein] + ATP = O-phospho-L-threonyl-[protein] + ADP + H(+)</text>
        <dbReference type="Rhea" id="RHEA:46608"/>
        <dbReference type="Rhea" id="RHEA-COMP:11060"/>
        <dbReference type="Rhea" id="RHEA-COMP:11605"/>
        <dbReference type="ChEBI" id="CHEBI:15378"/>
        <dbReference type="ChEBI" id="CHEBI:30013"/>
        <dbReference type="ChEBI" id="CHEBI:30616"/>
        <dbReference type="ChEBI" id="CHEBI:61977"/>
        <dbReference type="ChEBI" id="CHEBI:456216"/>
        <dbReference type="EC" id="2.7.11.1"/>
    </reaction>
</comment>
<keyword evidence="6 9" id="KW-0067">ATP-binding</keyword>
<dbReference type="EMBL" id="JAVHNQ010000001">
    <property type="protein sequence ID" value="KAK6359899.1"/>
    <property type="molecule type" value="Genomic_DNA"/>
</dbReference>
<dbReference type="EC" id="2.7.11.1" evidence="1"/>
<evidence type="ECO:0000256" key="4">
    <source>
        <dbReference type="ARBA" id="ARBA00022741"/>
    </source>
</evidence>
<protein>
    <recommendedName>
        <fullName evidence="1">non-specific serine/threonine protein kinase</fullName>
        <ecNumber evidence="1">2.7.11.1</ecNumber>
    </recommendedName>
</protein>
<evidence type="ECO:0000256" key="7">
    <source>
        <dbReference type="ARBA" id="ARBA00047899"/>
    </source>
</evidence>
<dbReference type="InterPro" id="IPR011009">
    <property type="entry name" value="Kinase-like_dom_sf"/>
</dbReference>
<reference evidence="12 13" key="1">
    <citation type="submission" date="2019-10" db="EMBL/GenBank/DDBJ databases">
        <authorList>
            <person name="Palmer J.M."/>
        </authorList>
    </citation>
    <scope>NUCLEOTIDE SEQUENCE [LARGE SCALE GENOMIC DNA]</scope>
    <source>
        <strain evidence="12 13">TWF696</strain>
    </source>
</reference>
<keyword evidence="13" id="KW-1185">Reference proteome</keyword>
<dbReference type="PROSITE" id="PS50011">
    <property type="entry name" value="PROTEIN_KINASE_DOM"/>
    <property type="match status" value="1"/>
</dbReference>
<dbReference type="GO" id="GO:0030003">
    <property type="term" value="P:intracellular monoatomic cation homeostasis"/>
    <property type="evidence" value="ECO:0007669"/>
    <property type="project" value="TreeGrafter"/>
</dbReference>
<evidence type="ECO:0000313" key="12">
    <source>
        <dbReference type="EMBL" id="KAK6359899.1"/>
    </source>
</evidence>
<evidence type="ECO:0000256" key="6">
    <source>
        <dbReference type="ARBA" id="ARBA00022840"/>
    </source>
</evidence>
<gene>
    <name evidence="12" type="ORF">TWF696_001026</name>
</gene>
<feature type="compositionally biased region" description="Polar residues" evidence="10">
    <location>
        <begin position="198"/>
        <end position="216"/>
    </location>
</feature>
<feature type="binding site" evidence="9">
    <location>
        <position position="382"/>
    </location>
    <ligand>
        <name>ATP</name>
        <dbReference type="ChEBI" id="CHEBI:30616"/>
    </ligand>
</feature>
<dbReference type="CDD" id="cd13994">
    <property type="entry name" value="STKc_HAL4_like"/>
    <property type="match status" value="1"/>
</dbReference>
<keyword evidence="3" id="KW-0808">Transferase</keyword>
<dbReference type="AlphaFoldDB" id="A0AAV9VFF6"/>
<keyword evidence="2" id="KW-0723">Serine/threonine-protein kinase</keyword>
<dbReference type="SUPFAM" id="SSF56112">
    <property type="entry name" value="Protein kinase-like (PK-like)"/>
    <property type="match status" value="1"/>
</dbReference>
<evidence type="ECO:0000259" key="11">
    <source>
        <dbReference type="PROSITE" id="PS50011"/>
    </source>
</evidence>
<sequence>MSITQSNSLPSTCSSSFSSISDAMVPPTPEIKILGSHHVRIHGADHDDCFSPLDDYHNAHPGRSSPKFILGSTAAADEGHECNTVPEEEEDIETASETQEPLTPTSFDSHNAVFTLEQHHDATPQSSTTTTTTVTSHHPKQTVRSMLDMSDVQVRPRSTSKPPSPPLLTLKSPTPQPSPQPQQANQSVPRLEAPTPVKRSNTFSRIFHRSGSSNDLATKLGIGHRDDDLTPRTSPQPKVRPSIFSHRNSPAPSKPSSPSKSLSPTNSLSETRKNAGSPPKSLSAGIGRLGRNRRSNSMNGLSDLTTETAITHPAETGVGLKARKLSTVVPAAPAFKIHNLSEKYSNKSHIPLKSKQIGEGASAIVKLMSKVHGNPHELFAVKEFRKKSNTETEEEYTQKLNSEFCLSKSLVHPNIVLTEDLCRNNGRWCHVMEYCNGGDLFSIIKKNFMGAEEKLCVFKQLLRGVAYLHCHGVAHRDIKPENLLMCSDGRLKISDFGISEVFSGDHPAFSERMECGSNMNEVRLSRPGICGSKPYLSPEVIAQKDSYDARKLDVWSCAIVYVTLHYGGFPWTEASSSDRMYAAYKTAFDKWLTANPPGAITNDSTVPNARVFSDMKPPLKRLLYRMAHPDPEKRITIDEALHDRWMTNVDCCIPDKAYDKEPALVDCSHMSGCKMANKMGVKKLHQHLPPKTPKKTLHHEV</sequence>
<dbReference type="PROSITE" id="PS00107">
    <property type="entry name" value="PROTEIN_KINASE_ATP"/>
    <property type="match status" value="1"/>
</dbReference>
<dbReference type="SMART" id="SM00220">
    <property type="entry name" value="S_TKc"/>
    <property type="match status" value="1"/>
</dbReference>
<dbReference type="InterPro" id="IPR008271">
    <property type="entry name" value="Ser/Thr_kinase_AS"/>
</dbReference>
<dbReference type="PROSITE" id="PS00108">
    <property type="entry name" value="PROTEIN_KINASE_ST"/>
    <property type="match status" value="1"/>
</dbReference>
<dbReference type="InterPro" id="IPR000719">
    <property type="entry name" value="Prot_kinase_dom"/>
</dbReference>
<feature type="compositionally biased region" description="Polar residues" evidence="10">
    <location>
        <begin position="295"/>
        <end position="308"/>
    </location>
</feature>
<feature type="region of interest" description="Disordered" evidence="10">
    <location>
        <begin position="80"/>
        <end position="107"/>
    </location>
</feature>
<evidence type="ECO:0000256" key="10">
    <source>
        <dbReference type="SAM" id="MobiDB-lite"/>
    </source>
</evidence>
<keyword evidence="5" id="KW-0418">Kinase</keyword>
<evidence type="ECO:0000256" key="8">
    <source>
        <dbReference type="ARBA" id="ARBA00048679"/>
    </source>
</evidence>
<organism evidence="12 13">
    <name type="scientific">Orbilia brochopaga</name>
    <dbReference type="NCBI Taxonomy" id="3140254"/>
    <lineage>
        <taxon>Eukaryota</taxon>
        <taxon>Fungi</taxon>
        <taxon>Dikarya</taxon>
        <taxon>Ascomycota</taxon>
        <taxon>Pezizomycotina</taxon>
        <taxon>Orbiliomycetes</taxon>
        <taxon>Orbiliales</taxon>
        <taxon>Orbiliaceae</taxon>
        <taxon>Orbilia</taxon>
    </lineage>
</organism>
<proteinExistence type="predicted"/>
<accession>A0AAV9VFF6</accession>
<comment type="caution">
    <text evidence="12">The sequence shown here is derived from an EMBL/GenBank/DDBJ whole genome shotgun (WGS) entry which is preliminary data.</text>
</comment>
<feature type="region of interest" description="Disordered" evidence="10">
    <location>
        <begin position="119"/>
        <end position="308"/>
    </location>
</feature>
<dbReference type="Gene3D" id="1.10.510.10">
    <property type="entry name" value="Transferase(Phosphotransferase) domain 1"/>
    <property type="match status" value="1"/>
</dbReference>
<keyword evidence="4 9" id="KW-0547">Nucleotide-binding</keyword>
<dbReference type="PANTHER" id="PTHR24343:SF191">
    <property type="entry name" value="SERINE_THREONINE PROTEIN KINASE"/>
    <property type="match status" value="1"/>
</dbReference>
<evidence type="ECO:0000256" key="2">
    <source>
        <dbReference type="ARBA" id="ARBA00022527"/>
    </source>
</evidence>
<feature type="compositionally biased region" description="Low complexity" evidence="10">
    <location>
        <begin position="155"/>
        <end position="173"/>
    </location>
</feature>
<dbReference type="PANTHER" id="PTHR24343">
    <property type="entry name" value="SERINE/THREONINE KINASE"/>
    <property type="match status" value="1"/>
</dbReference>
<dbReference type="GO" id="GO:0005829">
    <property type="term" value="C:cytosol"/>
    <property type="evidence" value="ECO:0007669"/>
    <property type="project" value="TreeGrafter"/>
</dbReference>
<evidence type="ECO:0000256" key="5">
    <source>
        <dbReference type="ARBA" id="ARBA00022777"/>
    </source>
</evidence>
<evidence type="ECO:0000256" key="3">
    <source>
        <dbReference type="ARBA" id="ARBA00022679"/>
    </source>
</evidence>
<comment type="catalytic activity">
    <reaction evidence="8">
        <text>L-seryl-[protein] + ATP = O-phospho-L-seryl-[protein] + ADP + H(+)</text>
        <dbReference type="Rhea" id="RHEA:17989"/>
        <dbReference type="Rhea" id="RHEA-COMP:9863"/>
        <dbReference type="Rhea" id="RHEA-COMP:11604"/>
        <dbReference type="ChEBI" id="CHEBI:15378"/>
        <dbReference type="ChEBI" id="CHEBI:29999"/>
        <dbReference type="ChEBI" id="CHEBI:30616"/>
        <dbReference type="ChEBI" id="CHEBI:83421"/>
        <dbReference type="ChEBI" id="CHEBI:456216"/>
        <dbReference type="EC" id="2.7.11.1"/>
    </reaction>
</comment>
<feature type="region of interest" description="Disordered" evidence="10">
    <location>
        <begin position="1"/>
        <end position="21"/>
    </location>
</feature>
<evidence type="ECO:0000256" key="9">
    <source>
        <dbReference type="PROSITE-ProRule" id="PRU10141"/>
    </source>
</evidence>
<dbReference type="GO" id="GO:0005524">
    <property type="term" value="F:ATP binding"/>
    <property type="evidence" value="ECO:0007669"/>
    <property type="project" value="UniProtKB-UniRule"/>
</dbReference>